<keyword evidence="1" id="KW-0378">Hydrolase</keyword>
<dbReference type="Pfam" id="PF00753">
    <property type="entry name" value="Lactamase_B"/>
    <property type="match status" value="1"/>
</dbReference>
<protein>
    <submittedName>
        <fullName evidence="5">Metallo-beta-lactamase family protein</fullName>
    </submittedName>
</protein>
<reference evidence="5 6" key="1">
    <citation type="submission" date="2020-08" db="EMBL/GenBank/DDBJ databases">
        <title>Above-ground endophytic microbial communities from plants in different locations in the United States.</title>
        <authorList>
            <person name="Frank C."/>
        </authorList>
    </citation>
    <scope>NUCLEOTIDE SEQUENCE [LARGE SCALE GENOMIC DNA]</scope>
    <source>
        <strain evidence="5 6">WP4_2_2</strain>
    </source>
</reference>
<feature type="region of interest" description="Disordered" evidence="2">
    <location>
        <begin position="490"/>
        <end position="511"/>
    </location>
</feature>
<gene>
    <name evidence="5" type="ORF">F4827_006766</name>
</gene>
<dbReference type="Gene3D" id="3.60.15.10">
    <property type="entry name" value="Ribonuclease Z/Hydroxyacylglutathione hydrolase-like"/>
    <property type="match status" value="1"/>
</dbReference>
<dbReference type="GO" id="GO:0016787">
    <property type="term" value="F:hydrolase activity"/>
    <property type="evidence" value="ECO:0007669"/>
    <property type="project" value="UniProtKB-KW"/>
</dbReference>
<dbReference type="Pfam" id="PF07521">
    <property type="entry name" value="RMMBL"/>
    <property type="match status" value="1"/>
</dbReference>
<dbReference type="Gene3D" id="3.40.50.10890">
    <property type="match status" value="1"/>
</dbReference>
<keyword evidence="6" id="KW-1185">Reference proteome</keyword>
<comment type="caution">
    <text evidence="5">The sequence shown here is derived from an EMBL/GenBank/DDBJ whole genome shotgun (WGS) entry which is preliminary data.</text>
</comment>
<feature type="domain" description="Beta-Casp" evidence="4">
    <location>
        <begin position="284"/>
        <end position="403"/>
    </location>
</feature>
<dbReference type="InterPro" id="IPR036866">
    <property type="entry name" value="RibonucZ/Hydroxyglut_hydro"/>
</dbReference>
<dbReference type="Pfam" id="PF10996">
    <property type="entry name" value="Beta-Casp"/>
    <property type="match status" value="1"/>
</dbReference>
<evidence type="ECO:0000256" key="1">
    <source>
        <dbReference type="ARBA" id="ARBA00022801"/>
    </source>
</evidence>
<feature type="domain" description="Metallo-beta-lactamase" evidence="3">
    <location>
        <begin position="50"/>
        <end position="272"/>
    </location>
</feature>
<proteinExistence type="predicted"/>
<dbReference type="EMBL" id="JACHBW010000034">
    <property type="protein sequence ID" value="MBB6106887.1"/>
    <property type="molecule type" value="Genomic_DNA"/>
</dbReference>
<feature type="region of interest" description="Disordered" evidence="2">
    <location>
        <begin position="1"/>
        <end position="26"/>
    </location>
</feature>
<dbReference type="InterPro" id="IPR050698">
    <property type="entry name" value="MBL"/>
</dbReference>
<dbReference type="InterPro" id="IPR011108">
    <property type="entry name" value="RMMBL"/>
</dbReference>
<evidence type="ECO:0000313" key="5">
    <source>
        <dbReference type="EMBL" id="MBB6106887.1"/>
    </source>
</evidence>
<dbReference type="GO" id="GO:0004521">
    <property type="term" value="F:RNA endonuclease activity"/>
    <property type="evidence" value="ECO:0007669"/>
    <property type="project" value="TreeGrafter"/>
</dbReference>
<sequence length="511" mass="56232">MECSEPPFPSDADQTGFPGARSNRPQWRRRAQCEEDMMKLTFLGAAQTVTGSRYLLEADGKRVLIDCGLFQGTKNLRLRNWEPLPFAADTLDAVILTHAHIDHCGYLPVLVRNGYRGPVYCTPGTADLCDVMLRDSARLQEEDAAFANRHGFSKHHPALPLYTTSDVENTLRLIGPREFDSPFALSNRLGFRLLPAGHILGAASVVLCCGHTVIAFSGDLGRPEDPLMRAPAPPAHADYLVVESTYGDRLHDALNPEDELAAMFARTFARGGIVVMPCFAVGRAQEILYYIARLKEGGRMPNVPVYLDSPMAISVTDLYRRHMGEHRLTVSQMHAIDHAAFMARTVDDSKSIASRRGPMVIIAGSGMATGGRVLHHLNRYAPDPRNTIALVGYQAPGTRGASLEAHAPVIKLHGDYVRVRAEISSISSLSAHADYRETIRWLAGMNCPPVRTFVTHGDPPAADALRRRIVETLHWDCCVPQYRDTVELPEDPVREHPCPPCEAAQLPGTAN</sequence>
<evidence type="ECO:0000313" key="6">
    <source>
        <dbReference type="Proteomes" id="UP000571554"/>
    </source>
</evidence>
<dbReference type="Proteomes" id="UP000571554">
    <property type="component" value="Unassembled WGS sequence"/>
</dbReference>
<evidence type="ECO:0000259" key="3">
    <source>
        <dbReference type="SMART" id="SM00849"/>
    </source>
</evidence>
<accession>A0A7W9WWT1</accession>
<name>A0A7W9WWT1_9BURK</name>
<dbReference type="CDD" id="cd16295">
    <property type="entry name" value="TTHA0252-CPSF-like_MBL-fold"/>
    <property type="match status" value="1"/>
</dbReference>
<evidence type="ECO:0000256" key="2">
    <source>
        <dbReference type="SAM" id="MobiDB-lite"/>
    </source>
</evidence>
<dbReference type="InterPro" id="IPR001279">
    <property type="entry name" value="Metallo-B-lactamas"/>
</dbReference>
<dbReference type="SMART" id="SM00849">
    <property type="entry name" value="Lactamase_B"/>
    <property type="match status" value="1"/>
</dbReference>
<evidence type="ECO:0000259" key="4">
    <source>
        <dbReference type="SMART" id="SM01027"/>
    </source>
</evidence>
<dbReference type="PANTHER" id="PTHR11203">
    <property type="entry name" value="CLEAVAGE AND POLYADENYLATION SPECIFICITY FACTOR FAMILY MEMBER"/>
    <property type="match status" value="1"/>
</dbReference>
<dbReference type="InterPro" id="IPR022712">
    <property type="entry name" value="Beta_Casp"/>
</dbReference>
<dbReference type="PANTHER" id="PTHR11203:SF37">
    <property type="entry name" value="INTEGRATOR COMPLEX SUBUNIT 11"/>
    <property type="match status" value="1"/>
</dbReference>
<dbReference type="AlphaFoldDB" id="A0A7W9WWT1"/>
<organism evidence="5 6">
    <name type="scientific">Paraburkholderia bannensis</name>
    <dbReference type="NCBI Taxonomy" id="765414"/>
    <lineage>
        <taxon>Bacteria</taxon>
        <taxon>Pseudomonadati</taxon>
        <taxon>Pseudomonadota</taxon>
        <taxon>Betaproteobacteria</taxon>
        <taxon>Burkholderiales</taxon>
        <taxon>Burkholderiaceae</taxon>
        <taxon>Paraburkholderia</taxon>
    </lineage>
</organism>
<dbReference type="SMART" id="SM01027">
    <property type="entry name" value="Beta-Casp"/>
    <property type="match status" value="1"/>
</dbReference>
<dbReference type="SUPFAM" id="SSF56281">
    <property type="entry name" value="Metallo-hydrolase/oxidoreductase"/>
    <property type="match status" value="1"/>
</dbReference>